<reference evidence="9" key="5">
    <citation type="submission" date="2025-09" db="UniProtKB">
        <authorList>
            <consortium name="Ensembl"/>
        </authorList>
    </citation>
    <scope>IDENTIFICATION</scope>
</reference>
<keyword evidence="5 6" id="KW-0539">Nucleus</keyword>
<feature type="region of interest" description="Disordered" evidence="7">
    <location>
        <begin position="227"/>
        <end position="297"/>
    </location>
</feature>
<dbReference type="FunFam" id="1.10.10.10:FF:000016">
    <property type="entry name" value="Forkhead box protein I1"/>
    <property type="match status" value="1"/>
</dbReference>
<feature type="compositionally biased region" description="Low complexity" evidence="7">
    <location>
        <begin position="237"/>
        <end position="255"/>
    </location>
</feature>
<dbReference type="GO" id="GO:0048513">
    <property type="term" value="P:animal organ development"/>
    <property type="evidence" value="ECO:0007669"/>
    <property type="project" value="UniProtKB-ARBA"/>
</dbReference>
<dbReference type="SUPFAM" id="SSF46785">
    <property type="entry name" value="Winged helix' DNA-binding domain"/>
    <property type="match status" value="1"/>
</dbReference>
<feature type="DNA-binding region" description="Fork-head" evidence="6">
    <location>
        <begin position="138"/>
        <end position="232"/>
    </location>
</feature>
<reference evidence="10" key="3">
    <citation type="submission" date="2018-12" db="EMBL/GenBank/DDBJ databases">
        <title>G10K-VGP greater horseshoe bat female genome, primary haplotype.</title>
        <authorList>
            <person name="Teeling E."/>
            <person name="Myers G."/>
            <person name="Vernes S."/>
            <person name="Pippel M."/>
            <person name="Winkler S."/>
            <person name="Fedrigo O."/>
            <person name="Rhie A."/>
            <person name="Koren S."/>
            <person name="Phillippy A."/>
            <person name="Lewin H."/>
            <person name="Damas J."/>
            <person name="Howe K."/>
            <person name="Mountcastle J."/>
            <person name="Jarvis E.D."/>
        </authorList>
    </citation>
    <scope>NUCLEOTIDE SEQUENCE [LARGE SCALE GENOMIC DNA]</scope>
</reference>
<reference evidence="9" key="4">
    <citation type="submission" date="2025-08" db="UniProtKB">
        <authorList>
            <consortium name="Ensembl"/>
        </authorList>
    </citation>
    <scope>IDENTIFICATION</scope>
</reference>
<dbReference type="InterPro" id="IPR050211">
    <property type="entry name" value="FOX_domain-containing"/>
</dbReference>
<keyword evidence="2" id="KW-0805">Transcription regulation</keyword>
<dbReference type="InParanoid" id="A0A671EEM8"/>
<dbReference type="PANTHER" id="PTHR11829">
    <property type="entry name" value="FORKHEAD BOX PROTEIN"/>
    <property type="match status" value="1"/>
</dbReference>
<dbReference type="InterPro" id="IPR030456">
    <property type="entry name" value="TF_fork_head_CS_2"/>
</dbReference>
<dbReference type="InterPro" id="IPR036388">
    <property type="entry name" value="WH-like_DNA-bd_sf"/>
</dbReference>
<comment type="subcellular location">
    <subcellularLocation>
        <location evidence="1 6">Nucleus</location>
    </subcellularLocation>
</comment>
<reference evidence="9 10" key="2">
    <citation type="journal article" date="2018" name="Annu Rev Anim Biosci">
        <title>Bat Biology, Genomes, and the Bat1K Project: To Generate Chromosome-Level Genomes for All Living Bat Species.</title>
        <authorList>
            <person name="Teeling E.C."/>
            <person name="Vernes S.C."/>
            <person name="Davalos L.M."/>
            <person name="Ray D.A."/>
            <person name="Gilbert M.T.P."/>
            <person name="Myers E."/>
        </authorList>
    </citation>
    <scope>NUCLEOTIDE SEQUENCE</scope>
</reference>
<evidence type="ECO:0000259" key="8">
    <source>
        <dbReference type="PROSITE" id="PS50039"/>
    </source>
</evidence>
<dbReference type="InterPro" id="IPR036390">
    <property type="entry name" value="WH_DNA-bd_sf"/>
</dbReference>
<keyword evidence="3 6" id="KW-0238">DNA-binding</keyword>
<dbReference type="InterPro" id="IPR018122">
    <property type="entry name" value="TF_fork_head_CS_1"/>
</dbReference>
<evidence type="ECO:0000256" key="4">
    <source>
        <dbReference type="ARBA" id="ARBA00023163"/>
    </source>
</evidence>
<reference evidence="9 10" key="1">
    <citation type="journal article" date="2015" name="Annu Rev Anim Biosci">
        <title>The Genome 10K Project: a way forward.</title>
        <authorList>
            <person name="Koepfli K.P."/>
            <person name="Paten B."/>
            <person name="O'Brien S.J."/>
            <person name="Koepfli K.P."/>
            <person name="Paten B."/>
            <person name="Antunes A."/>
            <person name="Belov K."/>
            <person name="Bustamante C."/>
            <person name="Castoe T.A."/>
            <person name="Clawson H."/>
            <person name="Crawford A.J."/>
            <person name="Diekhans M."/>
            <person name="Distel D."/>
            <person name="Durbin R."/>
            <person name="Earl D."/>
            <person name="Fujita M.K."/>
            <person name="Gamble T."/>
            <person name="Georges A."/>
            <person name="Gemmell N."/>
            <person name="Gilbert M.T."/>
            <person name="Graves J.M."/>
            <person name="Green R.E."/>
            <person name="Hickey G."/>
            <person name="Jarvis E.D."/>
            <person name="Johnson W."/>
            <person name="Komissarov A."/>
            <person name="Korf I."/>
            <person name="Kuhn R."/>
            <person name="Larkin D.M."/>
            <person name="Lewin H."/>
            <person name="Lopez J.V."/>
            <person name="Ma J."/>
            <person name="Marques-Bonet T."/>
            <person name="Miller W."/>
            <person name="Murphy R."/>
            <person name="Pevzner P."/>
            <person name="Shapiro B."/>
            <person name="Steiner C."/>
            <person name="Tamazian G."/>
            <person name="Venkatesh B."/>
            <person name="Wang J."/>
            <person name="Wayne R."/>
            <person name="Wiley E."/>
            <person name="Yang H."/>
            <person name="Zhang G."/>
            <person name="Haussler D."/>
            <person name="Ryder O."/>
            <person name="O'Brien S.J."/>
        </authorList>
    </citation>
    <scope>NUCLEOTIDE SEQUENCE</scope>
</reference>
<keyword evidence="10" id="KW-1185">Reference proteome</keyword>
<dbReference type="PROSITE" id="PS00657">
    <property type="entry name" value="FORK_HEAD_1"/>
    <property type="match status" value="1"/>
</dbReference>
<dbReference type="GO" id="GO:0005634">
    <property type="term" value="C:nucleus"/>
    <property type="evidence" value="ECO:0007669"/>
    <property type="project" value="UniProtKB-SubCell"/>
</dbReference>
<dbReference type="PANTHER" id="PTHR11829:SF310">
    <property type="entry name" value="FORKHEAD BOX PROTEIN I3"/>
    <property type="match status" value="1"/>
</dbReference>
<gene>
    <name evidence="9" type="primary">FOXI3</name>
</gene>
<dbReference type="GO" id="GO:0060037">
    <property type="term" value="P:pharyngeal system development"/>
    <property type="evidence" value="ECO:0007669"/>
    <property type="project" value="Ensembl"/>
</dbReference>
<evidence type="ECO:0000256" key="5">
    <source>
        <dbReference type="ARBA" id="ARBA00023242"/>
    </source>
</evidence>
<name>A0A671EEM8_RHIFE</name>
<dbReference type="InterPro" id="IPR001766">
    <property type="entry name" value="Fork_head_dom"/>
</dbReference>
<dbReference type="PROSITE" id="PS50039">
    <property type="entry name" value="FORK_HEAD_3"/>
    <property type="match status" value="1"/>
</dbReference>
<dbReference type="GO" id="GO:0030154">
    <property type="term" value="P:cell differentiation"/>
    <property type="evidence" value="ECO:0007669"/>
    <property type="project" value="TreeGrafter"/>
</dbReference>
<protein>
    <submittedName>
        <fullName evidence="9">Forkhead box I3</fullName>
    </submittedName>
</protein>
<proteinExistence type="predicted"/>
<dbReference type="Ensembl" id="ENSRFET00010012857.1">
    <property type="protein sequence ID" value="ENSRFEP00010011754.1"/>
    <property type="gene ID" value="ENSRFEG00010007951.1"/>
</dbReference>
<evidence type="ECO:0000256" key="6">
    <source>
        <dbReference type="PROSITE-ProRule" id="PRU00089"/>
    </source>
</evidence>
<evidence type="ECO:0000313" key="10">
    <source>
        <dbReference type="Proteomes" id="UP000472240"/>
    </source>
</evidence>
<sequence length="414" mass="42616">MALYCGDNFGVYSQPGLPPPAAAAPGAPPAARAPYGLADYAAPPAAAANPYLWLNGPGVGSAAAAAAYLGAPPPPPPPRGAAGPFLQAPTAAGTFACAQRSLAQPAPAAPASPAGPAAPGGLGWLSMASREDLMKMVRPPYSYSALIAMAIQSAPERKLTLSHIYQFVADSFPFYQRSKAGWQNSIRHNLSLNDCFKKVPRDEDDPGKGNYWTLDPNCEKMFDNGNFRRKRKRRSEASSSSTVASGTSKSEEGLSSGLGSGVGGKPEGDGPSALLRPSQSPEPPEGAKSTVSSPGGSMLNSTPCLNTFFSSLSTLSVSSGGSTQRALSGGHHLPGIQGAQLPSSSTFSPSSVSEASPDTLQLSNSTSNGSSQRSSYYSPFPASTSGGQSTPFSPPFYNFSMVNSLIYPREGSEV</sequence>
<evidence type="ECO:0000313" key="9">
    <source>
        <dbReference type="Ensembl" id="ENSRFEP00010011754.1"/>
    </source>
</evidence>
<keyword evidence="4" id="KW-0804">Transcription</keyword>
<feature type="compositionally biased region" description="Gly residues" evidence="7">
    <location>
        <begin position="256"/>
        <end position="265"/>
    </location>
</feature>
<dbReference type="GeneTree" id="ENSGT00940000162575"/>
<evidence type="ECO:0000256" key="2">
    <source>
        <dbReference type="ARBA" id="ARBA00023015"/>
    </source>
</evidence>
<dbReference type="Proteomes" id="UP000472240">
    <property type="component" value="Chromosome 13"/>
</dbReference>
<dbReference type="Gene3D" id="1.10.10.10">
    <property type="entry name" value="Winged helix-like DNA-binding domain superfamily/Winged helix DNA-binding domain"/>
    <property type="match status" value="1"/>
</dbReference>
<evidence type="ECO:0000256" key="1">
    <source>
        <dbReference type="ARBA" id="ARBA00004123"/>
    </source>
</evidence>
<dbReference type="GO" id="GO:0009653">
    <property type="term" value="P:anatomical structure morphogenesis"/>
    <property type="evidence" value="ECO:0007669"/>
    <property type="project" value="TreeGrafter"/>
</dbReference>
<dbReference type="PRINTS" id="PR00053">
    <property type="entry name" value="FORKHEAD"/>
</dbReference>
<organism evidence="9 10">
    <name type="scientific">Rhinolophus ferrumequinum</name>
    <name type="common">Greater horseshoe bat</name>
    <dbReference type="NCBI Taxonomy" id="59479"/>
    <lineage>
        <taxon>Eukaryota</taxon>
        <taxon>Metazoa</taxon>
        <taxon>Chordata</taxon>
        <taxon>Craniata</taxon>
        <taxon>Vertebrata</taxon>
        <taxon>Euteleostomi</taxon>
        <taxon>Mammalia</taxon>
        <taxon>Eutheria</taxon>
        <taxon>Laurasiatheria</taxon>
        <taxon>Chiroptera</taxon>
        <taxon>Yinpterochiroptera</taxon>
        <taxon>Rhinolophoidea</taxon>
        <taxon>Rhinolophidae</taxon>
        <taxon>Rhinolophinae</taxon>
        <taxon>Rhinolophus</taxon>
    </lineage>
</organism>
<dbReference type="SMART" id="SM00339">
    <property type="entry name" value="FH"/>
    <property type="match status" value="1"/>
</dbReference>
<feature type="compositionally biased region" description="Low complexity" evidence="7">
    <location>
        <begin position="342"/>
        <end position="378"/>
    </location>
</feature>
<dbReference type="OMA" id="EMFDNGN"/>
<dbReference type="GO" id="GO:0000981">
    <property type="term" value="F:DNA-binding transcription factor activity, RNA polymerase II-specific"/>
    <property type="evidence" value="ECO:0007669"/>
    <property type="project" value="Ensembl"/>
</dbReference>
<evidence type="ECO:0000256" key="7">
    <source>
        <dbReference type="SAM" id="MobiDB-lite"/>
    </source>
</evidence>
<dbReference type="GO" id="GO:0000978">
    <property type="term" value="F:RNA polymerase II cis-regulatory region sequence-specific DNA binding"/>
    <property type="evidence" value="ECO:0007669"/>
    <property type="project" value="TreeGrafter"/>
</dbReference>
<accession>A0A671EEM8</accession>
<dbReference type="AlphaFoldDB" id="A0A671EEM8"/>
<dbReference type="Pfam" id="PF00250">
    <property type="entry name" value="Forkhead"/>
    <property type="match status" value="1"/>
</dbReference>
<feature type="region of interest" description="Disordered" evidence="7">
    <location>
        <begin position="319"/>
        <end position="387"/>
    </location>
</feature>
<evidence type="ECO:0000256" key="3">
    <source>
        <dbReference type="ARBA" id="ARBA00023125"/>
    </source>
</evidence>
<feature type="domain" description="Fork-head" evidence="8">
    <location>
        <begin position="138"/>
        <end position="232"/>
    </location>
</feature>
<dbReference type="PROSITE" id="PS00658">
    <property type="entry name" value="FORK_HEAD_2"/>
    <property type="match status" value="1"/>
</dbReference>